<protein>
    <submittedName>
        <fullName evidence="7">NADH oxidase (NoxA-5)</fullName>
    </submittedName>
</protein>
<sequence>MCIMKYDVLIIGGGPAGIVTATTAKKFYPAKSVAIIKKEETSLVPCGIPYIFKTLGSVEADVMPTKPAENLGIEFIIDEVEDVDVKAKVVRTKGGKSISYEKLVFATGSTPVMPRIEGVEKKGVFTVSKNIEELRKLHEAVKKAEKVVIVGGGFIGVEVGEQIAKAGKKFTMVEMMDQLLPAAFDKEFARIAEEELKKLGVEVYLNSTVKRITGNSSVEAVELADGRKIEADVVIMSVGYRPNIELAKKAGLRISIGNRIWTDEYGRTSEKDVFAVGDCSEEKDFFTRETSRVMLASTATFEARIVGANLYSLKVVRVNKGTVGVFSTFVGDVALGAAGLTEEMAKKEGFEVVAGYGESLNRHLASIPGAAKTKVKLIFAKESGVILGGQVTGRYEVGEMVNQIAMAIQNNLTASEIDTLQIGTHPLLTSAPTTPPVILAAEDALRKM</sequence>
<dbReference type="STRING" id="224325.AF_1858"/>
<dbReference type="Gene3D" id="3.50.50.60">
    <property type="entry name" value="FAD/NAD(P)-binding domain"/>
    <property type="match status" value="2"/>
</dbReference>
<dbReference type="PIR" id="A69482">
    <property type="entry name" value="A69482"/>
</dbReference>
<evidence type="ECO:0000259" key="5">
    <source>
        <dbReference type="Pfam" id="PF02852"/>
    </source>
</evidence>
<dbReference type="PhylomeDB" id="O28421"/>
<feature type="domain" description="Pyridine nucleotide-disulphide oxidoreductase dimerisation" evidence="5">
    <location>
        <begin position="327"/>
        <end position="433"/>
    </location>
</feature>
<dbReference type="EMBL" id="AE000782">
    <property type="protein sequence ID" value="AAB89398.1"/>
    <property type="molecule type" value="Genomic_DNA"/>
</dbReference>
<dbReference type="Proteomes" id="UP000002199">
    <property type="component" value="Chromosome"/>
</dbReference>
<dbReference type="Pfam" id="PF02852">
    <property type="entry name" value="Pyr_redox_dim"/>
    <property type="match status" value="1"/>
</dbReference>
<evidence type="ECO:0000256" key="4">
    <source>
        <dbReference type="ARBA" id="ARBA00022827"/>
    </source>
</evidence>
<dbReference type="SUPFAM" id="SSF55424">
    <property type="entry name" value="FAD/NAD-linked reductases, dimerisation (C-terminal) domain"/>
    <property type="match status" value="1"/>
</dbReference>
<dbReference type="Pfam" id="PF07992">
    <property type="entry name" value="Pyr_redox_2"/>
    <property type="match status" value="1"/>
</dbReference>
<dbReference type="Gene3D" id="3.30.390.30">
    <property type="match status" value="1"/>
</dbReference>
<dbReference type="PRINTS" id="PR00411">
    <property type="entry name" value="PNDRDTASEI"/>
</dbReference>
<proteinExistence type="inferred from homology"/>
<dbReference type="InterPro" id="IPR023753">
    <property type="entry name" value="FAD/NAD-binding_dom"/>
</dbReference>
<dbReference type="InterPro" id="IPR050260">
    <property type="entry name" value="FAD-bd_OxRdtase"/>
</dbReference>
<dbReference type="GO" id="GO:0016491">
    <property type="term" value="F:oxidoreductase activity"/>
    <property type="evidence" value="ECO:0007669"/>
    <property type="project" value="InterPro"/>
</dbReference>
<comment type="cofactor">
    <cofactor evidence="1">
        <name>FAD</name>
        <dbReference type="ChEBI" id="CHEBI:57692"/>
    </cofactor>
</comment>
<dbReference type="InterPro" id="IPR036188">
    <property type="entry name" value="FAD/NAD-bd_sf"/>
</dbReference>
<dbReference type="PaxDb" id="224325-AF_1858"/>
<dbReference type="InterPro" id="IPR004099">
    <property type="entry name" value="Pyr_nucl-diS_OxRdtase_dimer"/>
</dbReference>
<keyword evidence="8" id="KW-1185">Reference proteome</keyword>
<dbReference type="InterPro" id="IPR016156">
    <property type="entry name" value="FAD/NAD-linked_Rdtase_dimer_sf"/>
</dbReference>
<dbReference type="SUPFAM" id="SSF51905">
    <property type="entry name" value="FAD/NAD(P)-binding domain"/>
    <property type="match status" value="1"/>
</dbReference>
<dbReference type="PRINTS" id="PR00368">
    <property type="entry name" value="FADPNR"/>
</dbReference>
<dbReference type="eggNOG" id="arCOG01069">
    <property type="taxonomic scope" value="Archaea"/>
</dbReference>
<gene>
    <name evidence="7" type="ordered locus">AF_1858</name>
</gene>
<evidence type="ECO:0000256" key="1">
    <source>
        <dbReference type="ARBA" id="ARBA00001974"/>
    </source>
</evidence>
<evidence type="ECO:0000256" key="2">
    <source>
        <dbReference type="ARBA" id="ARBA00009130"/>
    </source>
</evidence>
<dbReference type="HOGENOM" id="CLU_003291_1_0_2"/>
<keyword evidence="4" id="KW-0274">FAD</keyword>
<evidence type="ECO:0000259" key="6">
    <source>
        <dbReference type="Pfam" id="PF07992"/>
    </source>
</evidence>
<keyword evidence="3" id="KW-0285">Flavoprotein</keyword>
<evidence type="ECO:0000313" key="8">
    <source>
        <dbReference type="Proteomes" id="UP000002199"/>
    </source>
</evidence>
<comment type="similarity">
    <text evidence="2">Belongs to the class-III pyridine nucleotide-disulfide oxidoreductase family.</text>
</comment>
<evidence type="ECO:0000313" key="7">
    <source>
        <dbReference type="EMBL" id="AAB89398.1"/>
    </source>
</evidence>
<dbReference type="PANTHER" id="PTHR43429">
    <property type="entry name" value="PYRIDINE NUCLEOTIDE-DISULFIDE OXIDOREDUCTASE DOMAIN-CONTAINING"/>
    <property type="match status" value="1"/>
</dbReference>
<feature type="domain" description="FAD/NAD(P)-binding" evidence="6">
    <location>
        <begin position="6"/>
        <end position="302"/>
    </location>
</feature>
<accession>O28421</accession>
<name>O28421_ARCFU</name>
<dbReference type="AlphaFoldDB" id="O28421"/>
<evidence type="ECO:0000256" key="3">
    <source>
        <dbReference type="ARBA" id="ARBA00022630"/>
    </source>
</evidence>
<dbReference type="KEGG" id="afu:AF_1858"/>
<organism evidence="7 8">
    <name type="scientific">Archaeoglobus fulgidus (strain ATCC 49558 / DSM 4304 / JCM 9628 / NBRC 100126 / VC-16)</name>
    <dbReference type="NCBI Taxonomy" id="224325"/>
    <lineage>
        <taxon>Archaea</taxon>
        <taxon>Methanobacteriati</taxon>
        <taxon>Methanobacteriota</taxon>
        <taxon>Archaeoglobi</taxon>
        <taxon>Archaeoglobales</taxon>
        <taxon>Archaeoglobaceae</taxon>
        <taxon>Archaeoglobus</taxon>
    </lineage>
</organism>
<reference evidence="7 8" key="1">
    <citation type="journal article" date="1997" name="Nature">
        <title>The complete genome sequence of the hyperthermophilic, sulphate-reducing archaeon Archaeoglobus fulgidus.</title>
        <authorList>
            <person name="Klenk H.P."/>
            <person name="Clayton R.A."/>
            <person name="Tomb J."/>
            <person name="White O."/>
            <person name="Nelson K.E."/>
            <person name="Ketchum K.A."/>
            <person name="Dodson R.J."/>
            <person name="Gwinn M."/>
            <person name="Hickey E.K."/>
            <person name="Peterson J.D."/>
            <person name="Richardson D.L."/>
            <person name="Kerlavage A.R."/>
            <person name="Graham D.E."/>
            <person name="Kyrpides N.C."/>
            <person name="Fleischmann R.D."/>
            <person name="Quackenbush J."/>
            <person name="Lee N.H."/>
            <person name="Sutton G.G."/>
            <person name="Gill S."/>
            <person name="Kirkness E.F."/>
            <person name="Dougherty B.A."/>
            <person name="McKenney K."/>
            <person name="Adams M.D."/>
            <person name="Loftus B."/>
            <person name="Peterson S."/>
            <person name="Reich C.I."/>
            <person name="McNeil L.K."/>
            <person name="Badger J.H."/>
            <person name="Glodek A."/>
            <person name="Zhou L."/>
            <person name="Overbeek R."/>
            <person name="Gocayne J.D."/>
            <person name="Weidman J.F."/>
            <person name="McDonald L."/>
            <person name="Utterback T."/>
            <person name="Cotton M.D."/>
            <person name="Spriggs T."/>
            <person name="Artiach P."/>
            <person name="Kaine B.P."/>
            <person name="Sykes S.M."/>
            <person name="Sadow P.W."/>
            <person name="D'Andrea K.P."/>
            <person name="Bowman C."/>
            <person name="Fujii C."/>
            <person name="Garland S.A."/>
            <person name="Mason T.M."/>
            <person name="Olsen G.J."/>
            <person name="Fraser C.M."/>
            <person name="Smith H.O."/>
            <person name="Woese C.R."/>
            <person name="Venter J.C."/>
        </authorList>
    </citation>
    <scope>NUCLEOTIDE SEQUENCE [LARGE SCALE GENOMIC DNA]</scope>
    <source>
        <strain evidence="8">ATCC 49558 / DSM 4304 / JCM 9628 / NBRC 100126 / VC-16</strain>
    </source>
</reference>
<dbReference type="EnsemblBacteria" id="AAB89398">
    <property type="protein sequence ID" value="AAB89398"/>
    <property type="gene ID" value="AF_1858"/>
</dbReference>